<keyword evidence="3" id="KW-0479">Metal-binding</keyword>
<keyword evidence="5" id="KW-0732">Signal</keyword>
<name>A0A2S4N4R3_9FLAO</name>
<organism evidence="8 9">
    <name type="scientific">Flavobacterium croceum DSM 17960</name>
    <dbReference type="NCBI Taxonomy" id="1121886"/>
    <lineage>
        <taxon>Bacteria</taxon>
        <taxon>Pseudomonadati</taxon>
        <taxon>Bacteroidota</taxon>
        <taxon>Flavobacteriia</taxon>
        <taxon>Flavobacteriales</taxon>
        <taxon>Flavobacteriaceae</taxon>
        <taxon>Flavobacterium</taxon>
    </lineage>
</organism>
<dbReference type="SUPFAM" id="SSF54719">
    <property type="entry name" value="Fe,Mn superoxide dismutase (SOD), C-terminal domain"/>
    <property type="match status" value="1"/>
</dbReference>
<dbReference type="SUPFAM" id="SSF46609">
    <property type="entry name" value="Fe,Mn superoxide dismutase (SOD), N-terminal domain"/>
    <property type="match status" value="1"/>
</dbReference>
<comment type="similarity">
    <text evidence="1">Belongs to the iron/manganese superoxide dismutase family.</text>
</comment>
<dbReference type="InterPro" id="IPR019833">
    <property type="entry name" value="Mn/Fe_SOD_BS"/>
</dbReference>
<evidence type="ECO:0000256" key="4">
    <source>
        <dbReference type="ARBA" id="ARBA00023002"/>
    </source>
</evidence>
<evidence type="ECO:0000259" key="6">
    <source>
        <dbReference type="Pfam" id="PF00081"/>
    </source>
</evidence>
<evidence type="ECO:0000313" key="8">
    <source>
        <dbReference type="EMBL" id="POS00732.1"/>
    </source>
</evidence>
<feature type="signal peptide" evidence="5">
    <location>
        <begin position="1"/>
        <end position="31"/>
    </location>
</feature>
<evidence type="ECO:0000313" key="9">
    <source>
        <dbReference type="Proteomes" id="UP000237056"/>
    </source>
</evidence>
<evidence type="ECO:0000256" key="2">
    <source>
        <dbReference type="ARBA" id="ARBA00012682"/>
    </source>
</evidence>
<evidence type="ECO:0000256" key="5">
    <source>
        <dbReference type="SAM" id="SignalP"/>
    </source>
</evidence>
<dbReference type="AlphaFoldDB" id="A0A2S4N4R3"/>
<dbReference type="InterPro" id="IPR001189">
    <property type="entry name" value="Mn/Fe_SOD"/>
</dbReference>
<dbReference type="Gene3D" id="3.55.40.20">
    <property type="entry name" value="Iron/manganese superoxide dismutase, C-terminal domain"/>
    <property type="match status" value="1"/>
</dbReference>
<protein>
    <recommendedName>
        <fullName evidence="2">superoxide dismutase</fullName>
        <ecNumber evidence="2">1.15.1.1</ecNumber>
    </recommendedName>
</protein>
<dbReference type="PRINTS" id="PR01703">
    <property type="entry name" value="MNSODISMTASE"/>
</dbReference>
<gene>
    <name evidence="8" type="ORF">Q361_1264</name>
</gene>
<sequence length="346" mass="39191">MQVIKQQLIVKTMKKNQILSVLLLICVSVSAQFTQKPLPYNYNALEPFIDAQTMEIHYSKHHASYVKNLNIGVVGTDAEKMTITEIFATISKLSPAIRNNAGGHFNHEFFWSILTPEKNTKPSADLEKAINETFGSLETLKEKMNAAATSRFGSGWVWLYVGQDGKLAICTTANQDNPLMDVAENKGMPILGIDVWEHAYYLKYQNKRADYLTAIWNVINWNEVSNYYKTATPKKKGKFDDWQALKDFHQVMSQTFHPSEEGNLQPIKERSGEMVQKAELLAKSIIPAEFNSKEVVAAVKKLETDSKKLDKLVKGKKTDKELTEALSKLHDVFHEIIGLCSNEDHH</sequence>
<dbReference type="Pfam" id="PF00081">
    <property type="entry name" value="Sod_Fe_N"/>
    <property type="match status" value="1"/>
</dbReference>
<reference evidence="8 9" key="1">
    <citation type="submission" date="2018-01" db="EMBL/GenBank/DDBJ databases">
        <title>Genomic Encyclopedia of Type Strains, Phase I: the one thousand microbial genomes (KMG-I) project.</title>
        <authorList>
            <person name="Goeker M."/>
        </authorList>
    </citation>
    <scope>NUCLEOTIDE SEQUENCE [LARGE SCALE GENOMIC DNA]</scope>
    <source>
        <strain evidence="8 9">DSM 17960</strain>
    </source>
</reference>
<dbReference type="InterPro" id="IPR019831">
    <property type="entry name" value="Mn/Fe_SOD_N"/>
</dbReference>
<dbReference type="Pfam" id="PF02777">
    <property type="entry name" value="Sod_Fe_C"/>
    <property type="match status" value="1"/>
</dbReference>
<dbReference type="FunFam" id="3.55.40.20:FF:000001">
    <property type="entry name" value="Superoxide dismutase"/>
    <property type="match status" value="1"/>
</dbReference>
<dbReference type="InterPro" id="IPR019832">
    <property type="entry name" value="Mn/Fe_SOD_C"/>
</dbReference>
<dbReference type="Proteomes" id="UP000237056">
    <property type="component" value="Unassembled WGS sequence"/>
</dbReference>
<feature type="domain" description="Manganese/iron superoxide dismutase C-terminal" evidence="7">
    <location>
        <begin position="122"/>
        <end position="226"/>
    </location>
</feature>
<feature type="chain" id="PRO_5015782344" description="superoxide dismutase" evidence="5">
    <location>
        <begin position="32"/>
        <end position="346"/>
    </location>
</feature>
<keyword evidence="9" id="KW-1185">Reference proteome</keyword>
<dbReference type="GO" id="GO:0046872">
    <property type="term" value="F:metal ion binding"/>
    <property type="evidence" value="ECO:0007669"/>
    <property type="project" value="UniProtKB-KW"/>
</dbReference>
<evidence type="ECO:0000259" key="7">
    <source>
        <dbReference type="Pfam" id="PF02777"/>
    </source>
</evidence>
<proteinExistence type="inferred from homology"/>
<evidence type="ECO:0000256" key="1">
    <source>
        <dbReference type="ARBA" id="ARBA00008714"/>
    </source>
</evidence>
<dbReference type="EC" id="1.15.1.1" evidence="2"/>
<dbReference type="GO" id="GO:0005737">
    <property type="term" value="C:cytoplasm"/>
    <property type="evidence" value="ECO:0007669"/>
    <property type="project" value="TreeGrafter"/>
</dbReference>
<feature type="domain" description="Manganese/iron superoxide dismutase N-terminal" evidence="6">
    <location>
        <begin position="33"/>
        <end position="114"/>
    </location>
</feature>
<dbReference type="InterPro" id="IPR036324">
    <property type="entry name" value="Mn/Fe_SOD_N_sf"/>
</dbReference>
<dbReference type="PROSITE" id="PS00088">
    <property type="entry name" value="SOD_MN"/>
    <property type="match status" value="1"/>
</dbReference>
<dbReference type="InterPro" id="IPR036314">
    <property type="entry name" value="SOD_C_sf"/>
</dbReference>
<dbReference type="GO" id="GO:0004784">
    <property type="term" value="F:superoxide dismutase activity"/>
    <property type="evidence" value="ECO:0007669"/>
    <property type="project" value="UniProtKB-EC"/>
</dbReference>
<dbReference type="PANTHER" id="PTHR43595">
    <property type="entry name" value="37S RIBOSOMAL PROTEIN S26, MITOCHONDRIAL"/>
    <property type="match status" value="1"/>
</dbReference>
<dbReference type="Gene3D" id="1.10.287.990">
    <property type="entry name" value="Fe,Mn superoxide dismutase (SOD) domain"/>
    <property type="match status" value="1"/>
</dbReference>
<comment type="caution">
    <text evidence="8">The sequence shown here is derived from an EMBL/GenBank/DDBJ whole genome shotgun (WGS) entry which is preliminary data.</text>
</comment>
<keyword evidence="4" id="KW-0560">Oxidoreductase</keyword>
<accession>A0A2S4N4R3</accession>
<dbReference type="PANTHER" id="PTHR43595:SF2">
    <property type="entry name" value="SMALL RIBOSOMAL SUBUNIT PROTEIN MS42"/>
    <property type="match status" value="1"/>
</dbReference>
<dbReference type="EMBL" id="PQNY01000026">
    <property type="protein sequence ID" value="POS00732.1"/>
    <property type="molecule type" value="Genomic_DNA"/>
</dbReference>
<evidence type="ECO:0000256" key="3">
    <source>
        <dbReference type="ARBA" id="ARBA00022723"/>
    </source>
</evidence>